<keyword evidence="2" id="KW-0812">Transmembrane</keyword>
<feature type="transmembrane region" description="Helical" evidence="2">
    <location>
        <begin position="49"/>
        <end position="68"/>
    </location>
</feature>
<dbReference type="Proteomes" id="UP000233769">
    <property type="component" value="Chromosome tk0001"/>
</dbReference>
<protein>
    <recommendedName>
        <fullName evidence="5">Transmembrane protein</fullName>
    </recommendedName>
</protein>
<accession>A0A2N9AJ51</accession>
<evidence type="ECO:0000313" key="4">
    <source>
        <dbReference type="Proteomes" id="UP000233769"/>
    </source>
</evidence>
<reference evidence="4" key="1">
    <citation type="submission" date="2017-10" db="EMBL/GenBank/DDBJ databases">
        <authorList>
            <person name="Regsiter A."/>
            <person name="William W."/>
        </authorList>
    </citation>
    <scope>NUCLEOTIDE SEQUENCE [LARGE SCALE GENOMIC DNA]</scope>
</reference>
<proteinExistence type="predicted"/>
<keyword evidence="2" id="KW-1133">Transmembrane helix</keyword>
<feature type="region of interest" description="Disordered" evidence="1">
    <location>
        <begin position="1"/>
        <end position="22"/>
    </location>
</feature>
<name>A0A2N9AJ51_METEX</name>
<dbReference type="AlphaFoldDB" id="A0A2N9AJ51"/>
<evidence type="ECO:0000256" key="1">
    <source>
        <dbReference type="SAM" id="MobiDB-lite"/>
    </source>
</evidence>
<feature type="compositionally biased region" description="Basic and acidic residues" evidence="1">
    <location>
        <begin position="175"/>
        <end position="188"/>
    </location>
</feature>
<sequence>MSAGSHSLDRETGLRPSPSPYALARRGRSLLRVQRRANRSKVGPIMETLVILAAAAATLLACVFVVTLSKGPRRPPLRLPREEEWDDDADAVVKALTPSQPSPIDRGAQVLDARLLDAQLIDGDIIDGHVVDGETVDPPKGGEPRKFKAEELDSRMLDQLLDQQNQVLKQALEPDALRPSETKDRAAR</sequence>
<feature type="region of interest" description="Disordered" evidence="1">
    <location>
        <begin position="165"/>
        <end position="188"/>
    </location>
</feature>
<evidence type="ECO:0000313" key="3">
    <source>
        <dbReference type="EMBL" id="SOR27378.1"/>
    </source>
</evidence>
<keyword evidence="2" id="KW-0472">Membrane</keyword>
<evidence type="ECO:0000256" key="2">
    <source>
        <dbReference type="SAM" id="Phobius"/>
    </source>
</evidence>
<dbReference type="EMBL" id="LT962688">
    <property type="protein sequence ID" value="SOR27378.1"/>
    <property type="molecule type" value="Genomic_DNA"/>
</dbReference>
<organism evidence="3 4">
    <name type="scientific">Methylorubrum extorquens</name>
    <name type="common">Methylobacterium dichloromethanicum</name>
    <name type="synonym">Methylobacterium extorquens</name>
    <dbReference type="NCBI Taxonomy" id="408"/>
    <lineage>
        <taxon>Bacteria</taxon>
        <taxon>Pseudomonadati</taxon>
        <taxon>Pseudomonadota</taxon>
        <taxon>Alphaproteobacteria</taxon>
        <taxon>Hyphomicrobiales</taxon>
        <taxon>Methylobacteriaceae</taxon>
        <taxon>Methylorubrum</taxon>
    </lineage>
</organism>
<evidence type="ECO:0008006" key="5">
    <source>
        <dbReference type="Google" id="ProtNLM"/>
    </source>
</evidence>
<gene>
    <name evidence="3" type="ORF">TK0001_0776</name>
</gene>